<dbReference type="PANTHER" id="PTHR47723">
    <property type="entry name" value="OS05G0353850 PROTEIN"/>
    <property type="match status" value="1"/>
</dbReference>
<dbReference type="GO" id="GO:0003676">
    <property type="term" value="F:nucleic acid binding"/>
    <property type="evidence" value="ECO:0007669"/>
    <property type="project" value="InterPro"/>
</dbReference>
<dbReference type="PANTHER" id="PTHR47723:SF24">
    <property type="entry name" value="RNASE H TYPE-1 DOMAIN-CONTAINING PROTEIN"/>
    <property type="match status" value="1"/>
</dbReference>
<evidence type="ECO:0000313" key="3">
    <source>
        <dbReference type="Proteomes" id="UP000325315"/>
    </source>
</evidence>
<dbReference type="OrthoDB" id="955670at2759"/>
<dbReference type="InterPro" id="IPR002156">
    <property type="entry name" value="RNaseH_domain"/>
</dbReference>
<accession>A0A5B6W0S2</accession>
<feature type="domain" description="RNase H type-1" evidence="1">
    <location>
        <begin position="181"/>
        <end position="250"/>
    </location>
</feature>
<keyword evidence="3" id="KW-1185">Reference proteome</keyword>
<organism evidence="2 3">
    <name type="scientific">Gossypium australe</name>
    <dbReference type="NCBI Taxonomy" id="47621"/>
    <lineage>
        <taxon>Eukaryota</taxon>
        <taxon>Viridiplantae</taxon>
        <taxon>Streptophyta</taxon>
        <taxon>Embryophyta</taxon>
        <taxon>Tracheophyta</taxon>
        <taxon>Spermatophyta</taxon>
        <taxon>Magnoliopsida</taxon>
        <taxon>eudicotyledons</taxon>
        <taxon>Gunneridae</taxon>
        <taxon>Pentapetalae</taxon>
        <taxon>rosids</taxon>
        <taxon>malvids</taxon>
        <taxon>Malvales</taxon>
        <taxon>Malvaceae</taxon>
        <taxon>Malvoideae</taxon>
        <taxon>Gossypium</taxon>
    </lineage>
</organism>
<dbReference type="CDD" id="cd06222">
    <property type="entry name" value="RNase_H_like"/>
    <property type="match status" value="1"/>
</dbReference>
<evidence type="ECO:0000259" key="1">
    <source>
        <dbReference type="Pfam" id="PF13456"/>
    </source>
</evidence>
<evidence type="ECO:0000313" key="2">
    <source>
        <dbReference type="EMBL" id="KAA3474677.1"/>
    </source>
</evidence>
<comment type="caution">
    <text evidence="2">The sequence shown here is derived from an EMBL/GenBank/DDBJ whole genome shotgun (WGS) entry which is preliminary data.</text>
</comment>
<sequence>MDNIMVAQEAIHSIQSFEGRNYDMALKIDLEKVYDRVRWNFLEDTILEAGLPSLLIVGFERVEELRVYLGMPLFHKRVTIKTFEFLINKEFLHLAVIDEGMAKCDRDDRQPDDTLQVFDMVTVCGGWDWDRLSYLVPDNVLAHIMSILPPSAQVTLNPSVMRSHWLPPKRGWMKPNTNAAVSRNGMFVSIGRVIRDADATWVCGFTMAVGKETPFKFEARVVLDGLHLAWEKGLRQVELECDNALLVESLLAGGVVNSSMAKLRLLHCLLGRNWKGNRPIWERKCAKTCLAGRAFY</sequence>
<proteinExistence type="predicted"/>
<dbReference type="GO" id="GO:0004523">
    <property type="term" value="F:RNA-DNA hybrid ribonuclease activity"/>
    <property type="evidence" value="ECO:0007669"/>
    <property type="project" value="InterPro"/>
</dbReference>
<gene>
    <name evidence="2" type="ORF">EPI10_024942</name>
</gene>
<dbReference type="Gene3D" id="3.30.420.10">
    <property type="entry name" value="Ribonuclease H-like superfamily/Ribonuclease H"/>
    <property type="match status" value="1"/>
</dbReference>
<dbReference type="EMBL" id="SMMG02000005">
    <property type="protein sequence ID" value="KAA3474677.1"/>
    <property type="molecule type" value="Genomic_DNA"/>
</dbReference>
<dbReference type="Pfam" id="PF13456">
    <property type="entry name" value="RVT_3"/>
    <property type="match status" value="1"/>
</dbReference>
<name>A0A5B6W0S2_9ROSI</name>
<dbReference type="Proteomes" id="UP000325315">
    <property type="component" value="Unassembled WGS sequence"/>
</dbReference>
<dbReference type="InterPro" id="IPR053151">
    <property type="entry name" value="RNase_H-like"/>
</dbReference>
<dbReference type="InterPro" id="IPR036397">
    <property type="entry name" value="RNaseH_sf"/>
</dbReference>
<protein>
    <submittedName>
        <fullName evidence="2">AP-1 complex subunit gamma-2-like</fullName>
    </submittedName>
</protein>
<reference evidence="3" key="1">
    <citation type="journal article" date="2019" name="Plant Biotechnol. J.">
        <title>Genome sequencing of the Australian wild diploid species Gossypium australe highlights disease resistance and delayed gland morphogenesis.</title>
        <authorList>
            <person name="Cai Y."/>
            <person name="Cai X."/>
            <person name="Wang Q."/>
            <person name="Wang P."/>
            <person name="Zhang Y."/>
            <person name="Cai C."/>
            <person name="Xu Y."/>
            <person name="Wang K."/>
            <person name="Zhou Z."/>
            <person name="Wang C."/>
            <person name="Geng S."/>
            <person name="Li B."/>
            <person name="Dong Q."/>
            <person name="Hou Y."/>
            <person name="Wang H."/>
            <person name="Ai P."/>
            <person name="Liu Z."/>
            <person name="Yi F."/>
            <person name="Sun M."/>
            <person name="An G."/>
            <person name="Cheng J."/>
            <person name="Zhang Y."/>
            <person name="Shi Q."/>
            <person name="Xie Y."/>
            <person name="Shi X."/>
            <person name="Chang Y."/>
            <person name="Huang F."/>
            <person name="Chen Y."/>
            <person name="Hong S."/>
            <person name="Mi L."/>
            <person name="Sun Q."/>
            <person name="Zhang L."/>
            <person name="Zhou B."/>
            <person name="Peng R."/>
            <person name="Zhang X."/>
            <person name="Liu F."/>
        </authorList>
    </citation>
    <scope>NUCLEOTIDE SEQUENCE [LARGE SCALE GENOMIC DNA]</scope>
    <source>
        <strain evidence="3">cv. PA1801</strain>
    </source>
</reference>
<dbReference type="AlphaFoldDB" id="A0A5B6W0S2"/>
<dbReference type="InterPro" id="IPR044730">
    <property type="entry name" value="RNase_H-like_dom_plant"/>
</dbReference>